<dbReference type="Proteomes" id="UP001548713">
    <property type="component" value="Unassembled WGS sequence"/>
</dbReference>
<proteinExistence type="predicted"/>
<evidence type="ECO:0008006" key="3">
    <source>
        <dbReference type="Google" id="ProtNLM"/>
    </source>
</evidence>
<organism evidence="1 2">
    <name type="scientific">Novosphingobium kalidii</name>
    <dbReference type="NCBI Taxonomy" id="3230299"/>
    <lineage>
        <taxon>Bacteria</taxon>
        <taxon>Pseudomonadati</taxon>
        <taxon>Pseudomonadota</taxon>
        <taxon>Alphaproteobacteria</taxon>
        <taxon>Sphingomonadales</taxon>
        <taxon>Sphingomonadaceae</taxon>
        <taxon>Novosphingobium</taxon>
    </lineage>
</organism>
<evidence type="ECO:0000313" key="2">
    <source>
        <dbReference type="Proteomes" id="UP001548713"/>
    </source>
</evidence>
<sequence length="106" mass="12059">MPAELLIRRIEELTKDARQRANAVALLSAVEGSALDGIDHEDISLNPFTNAICLDWLAGREWDEVQVEIYPNHFETYLSRDQELRINHWRSEALKDVVAELLAGMA</sequence>
<gene>
    <name evidence="1" type="ORF">ABVV53_05770</name>
</gene>
<reference evidence="1 2" key="1">
    <citation type="submission" date="2024-07" db="EMBL/GenBank/DDBJ databases">
        <title>Novosphingobium kalidii RD2P27.</title>
        <authorList>
            <person name="Sun J.-Q."/>
        </authorList>
    </citation>
    <scope>NUCLEOTIDE SEQUENCE [LARGE SCALE GENOMIC DNA]</scope>
    <source>
        <strain evidence="1 2">RD2P27</strain>
    </source>
</reference>
<dbReference type="RefSeq" id="WP_353983416.1">
    <property type="nucleotide sequence ID" value="NZ_JBEWLY010000008.1"/>
</dbReference>
<protein>
    <recommendedName>
        <fullName evidence="3">DUF2489 domain-containing protein</fullName>
    </recommendedName>
</protein>
<accession>A0ABV2CZC7</accession>
<evidence type="ECO:0000313" key="1">
    <source>
        <dbReference type="EMBL" id="MET1754967.1"/>
    </source>
</evidence>
<dbReference type="EMBL" id="JBEWLY010000008">
    <property type="protein sequence ID" value="MET1754967.1"/>
    <property type="molecule type" value="Genomic_DNA"/>
</dbReference>
<comment type="caution">
    <text evidence="1">The sequence shown here is derived from an EMBL/GenBank/DDBJ whole genome shotgun (WGS) entry which is preliminary data.</text>
</comment>
<name>A0ABV2CZC7_9SPHN</name>
<keyword evidence="2" id="KW-1185">Reference proteome</keyword>